<dbReference type="InterPro" id="IPR050817">
    <property type="entry name" value="DjlA_DnaK_co-chaperone"/>
</dbReference>
<reference evidence="2 3" key="1">
    <citation type="submission" date="2024-03" db="EMBL/GenBank/DDBJ databases">
        <title>Aureococcus anophagefferens CCMP1851 and Kratosvirus quantuckense: Draft genome of a second virus-susceptible host strain in the model system.</title>
        <authorList>
            <person name="Chase E."/>
            <person name="Truchon A.R."/>
            <person name="Schepens W."/>
            <person name="Wilhelm S.W."/>
        </authorList>
    </citation>
    <scope>NUCLEOTIDE SEQUENCE [LARGE SCALE GENOMIC DNA]</scope>
    <source>
        <strain evidence="2 3">CCMP1851</strain>
    </source>
</reference>
<dbReference type="Gene3D" id="1.10.287.110">
    <property type="entry name" value="DnaJ domain"/>
    <property type="match status" value="1"/>
</dbReference>
<accession>A0ABR1GG60</accession>
<dbReference type="EMBL" id="JBBJCI010000016">
    <property type="protein sequence ID" value="KAK7254813.1"/>
    <property type="molecule type" value="Genomic_DNA"/>
</dbReference>
<dbReference type="InterPro" id="IPR001623">
    <property type="entry name" value="DnaJ_domain"/>
</dbReference>
<keyword evidence="3" id="KW-1185">Reference proteome</keyword>
<evidence type="ECO:0000259" key="1">
    <source>
        <dbReference type="PROSITE" id="PS50076"/>
    </source>
</evidence>
<dbReference type="Proteomes" id="UP001363151">
    <property type="component" value="Unassembled WGS sequence"/>
</dbReference>
<dbReference type="InterPro" id="IPR036869">
    <property type="entry name" value="J_dom_sf"/>
</dbReference>
<dbReference type="CDD" id="cd06257">
    <property type="entry name" value="DnaJ"/>
    <property type="match status" value="1"/>
</dbReference>
<dbReference type="PANTHER" id="PTHR24074">
    <property type="entry name" value="CO-CHAPERONE PROTEIN DJLA"/>
    <property type="match status" value="1"/>
</dbReference>
<dbReference type="SUPFAM" id="SSF46565">
    <property type="entry name" value="Chaperone J-domain"/>
    <property type="match status" value="1"/>
</dbReference>
<protein>
    <recommendedName>
        <fullName evidence="1">J domain-containing protein</fullName>
    </recommendedName>
</protein>
<feature type="domain" description="J" evidence="1">
    <location>
        <begin position="63"/>
        <end position="125"/>
    </location>
</feature>
<dbReference type="PROSITE" id="PS50076">
    <property type="entry name" value="DNAJ_2"/>
    <property type="match status" value="1"/>
</dbReference>
<sequence length="142" mass="16248">MWHTAATRPAVQRMYFDECEEMWRPYRPKPSRSRALRRPTLHRSASRVLSAHVLPPPRDDALLHARALGVPRDCVDADELRRAYHRLSRRTHPDRGGDADAFARVSAAYDWLGDRARRARYATSNGAYGAHARPRPLPLEDG</sequence>
<dbReference type="Pfam" id="PF00226">
    <property type="entry name" value="DnaJ"/>
    <property type="match status" value="1"/>
</dbReference>
<organism evidence="2 3">
    <name type="scientific">Aureococcus anophagefferens</name>
    <name type="common">Harmful bloom alga</name>
    <dbReference type="NCBI Taxonomy" id="44056"/>
    <lineage>
        <taxon>Eukaryota</taxon>
        <taxon>Sar</taxon>
        <taxon>Stramenopiles</taxon>
        <taxon>Ochrophyta</taxon>
        <taxon>Pelagophyceae</taxon>
        <taxon>Pelagomonadales</taxon>
        <taxon>Pelagomonadaceae</taxon>
        <taxon>Aureococcus</taxon>
    </lineage>
</organism>
<dbReference type="SMART" id="SM00271">
    <property type="entry name" value="DnaJ"/>
    <property type="match status" value="1"/>
</dbReference>
<evidence type="ECO:0000313" key="3">
    <source>
        <dbReference type="Proteomes" id="UP001363151"/>
    </source>
</evidence>
<dbReference type="InterPro" id="IPR018253">
    <property type="entry name" value="DnaJ_domain_CS"/>
</dbReference>
<gene>
    <name evidence="2" type="ORF">SO694_00133024</name>
</gene>
<name>A0ABR1GG60_AURAN</name>
<proteinExistence type="predicted"/>
<comment type="caution">
    <text evidence="2">The sequence shown here is derived from an EMBL/GenBank/DDBJ whole genome shotgun (WGS) entry which is preliminary data.</text>
</comment>
<dbReference type="PROSITE" id="PS00636">
    <property type="entry name" value="DNAJ_1"/>
    <property type="match status" value="1"/>
</dbReference>
<evidence type="ECO:0000313" key="2">
    <source>
        <dbReference type="EMBL" id="KAK7254813.1"/>
    </source>
</evidence>